<reference evidence="4 5" key="1">
    <citation type="submission" date="2016-07" db="EMBL/GenBank/DDBJ databases">
        <title>Draft genome of the white-rot fungus Obba rivulosa 3A-2.</title>
        <authorList>
            <consortium name="DOE Joint Genome Institute"/>
            <person name="Miettinen O."/>
            <person name="Riley R."/>
            <person name="Acob R."/>
            <person name="Barry K."/>
            <person name="Cullen D."/>
            <person name="De Vries R."/>
            <person name="Hainaut M."/>
            <person name="Hatakka A."/>
            <person name="Henrissat B."/>
            <person name="Hilden K."/>
            <person name="Kuo R."/>
            <person name="Labutti K."/>
            <person name="Lipzen A."/>
            <person name="Makela M.R."/>
            <person name="Sandor L."/>
            <person name="Spatafora J.W."/>
            <person name="Grigoriev I.V."/>
            <person name="Hibbett D.S."/>
        </authorList>
    </citation>
    <scope>NUCLEOTIDE SEQUENCE [LARGE SCALE GENOMIC DNA]</scope>
    <source>
        <strain evidence="4 5">3A-2</strain>
    </source>
</reference>
<dbReference type="Pfam" id="PF03061">
    <property type="entry name" value="4HBT"/>
    <property type="match status" value="1"/>
</dbReference>
<feature type="domain" description="Thioesterase" evidence="3">
    <location>
        <begin position="83"/>
        <end position="155"/>
    </location>
</feature>
<evidence type="ECO:0000313" key="5">
    <source>
        <dbReference type="Proteomes" id="UP000250043"/>
    </source>
</evidence>
<dbReference type="CDD" id="cd03443">
    <property type="entry name" value="PaaI_thioesterase"/>
    <property type="match status" value="1"/>
</dbReference>
<dbReference type="EMBL" id="KV722343">
    <property type="protein sequence ID" value="OCH94487.1"/>
    <property type="molecule type" value="Genomic_DNA"/>
</dbReference>
<keyword evidence="2" id="KW-0378">Hydrolase</keyword>
<dbReference type="PANTHER" id="PTHR21660">
    <property type="entry name" value="THIOESTERASE SUPERFAMILY MEMBER-RELATED"/>
    <property type="match status" value="1"/>
</dbReference>
<dbReference type="InterPro" id="IPR006683">
    <property type="entry name" value="Thioestr_dom"/>
</dbReference>
<evidence type="ECO:0000256" key="2">
    <source>
        <dbReference type="ARBA" id="ARBA00022801"/>
    </source>
</evidence>
<comment type="similarity">
    <text evidence="1">Belongs to the thioesterase PaaI family.</text>
</comment>
<evidence type="ECO:0000256" key="1">
    <source>
        <dbReference type="ARBA" id="ARBA00008324"/>
    </source>
</evidence>
<evidence type="ECO:0000313" key="4">
    <source>
        <dbReference type="EMBL" id="OCH94487.1"/>
    </source>
</evidence>
<accession>A0A8E2J4B4</accession>
<dbReference type="GO" id="GO:0047617">
    <property type="term" value="F:fatty acyl-CoA hydrolase activity"/>
    <property type="evidence" value="ECO:0007669"/>
    <property type="project" value="InterPro"/>
</dbReference>
<dbReference type="InterPro" id="IPR039298">
    <property type="entry name" value="ACOT13"/>
</dbReference>
<dbReference type="AlphaFoldDB" id="A0A8E2J4B4"/>
<evidence type="ECO:0000259" key="3">
    <source>
        <dbReference type="Pfam" id="PF03061"/>
    </source>
</evidence>
<keyword evidence="5" id="KW-1185">Reference proteome</keyword>
<sequence>MTNQSGSTRKYHALGKKTQGNLADKFRERVAPYQNDDPDFEISFWNTLIATEMSMHDRTEDGKKQAKGVFELTVDRNMVNRRGNMHGGCIATLIDLCTSFVLVAALDVPQVSQVLTTLYHAPVPIDAKLRVVCETTSMGRRANSIRCEVWDVTNTRLAATGIHIKMTPSPSKL</sequence>
<dbReference type="InterPro" id="IPR029069">
    <property type="entry name" value="HotDog_dom_sf"/>
</dbReference>
<gene>
    <name evidence="4" type="ORF">OBBRIDRAFT_789176</name>
</gene>
<proteinExistence type="inferred from homology"/>
<protein>
    <recommendedName>
        <fullName evidence="3">Thioesterase domain-containing protein</fullName>
    </recommendedName>
</protein>
<dbReference type="Gene3D" id="3.10.129.10">
    <property type="entry name" value="Hotdog Thioesterase"/>
    <property type="match status" value="1"/>
</dbReference>
<organism evidence="4 5">
    <name type="scientific">Obba rivulosa</name>
    <dbReference type="NCBI Taxonomy" id="1052685"/>
    <lineage>
        <taxon>Eukaryota</taxon>
        <taxon>Fungi</taxon>
        <taxon>Dikarya</taxon>
        <taxon>Basidiomycota</taxon>
        <taxon>Agaricomycotina</taxon>
        <taxon>Agaricomycetes</taxon>
        <taxon>Polyporales</taxon>
        <taxon>Gelatoporiaceae</taxon>
        <taxon>Obba</taxon>
    </lineage>
</organism>
<dbReference type="Proteomes" id="UP000250043">
    <property type="component" value="Unassembled WGS sequence"/>
</dbReference>
<dbReference type="SUPFAM" id="SSF54637">
    <property type="entry name" value="Thioesterase/thiol ester dehydrase-isomerase"/>
    <property type="match status" value="1"/>
</dbReference>
<name>A0A8E2J4B4_9APHY</name>
<dbReference type="OrthoDB" id="2831072at2759"/>
<dbReference type="PANTHER" id="PTHR21660:SF1">
    <property type="entry name" value="ACYL-COENZYME A THIOESTERASE 13"/>
    <property type="match status" value="1"/>
</dbReference>